<organism evidence="2 3">
    <name type="scientific">Rhododendron griersonianum</name>
    <dbReference type="NCBI Taxonomy" id="479676"/>
    <lineage>
        <taxon>Eukaryota</taxon>
        <taxon>Viridiplantae</taxon>
        <taxon>Streptophyta</taxon>
        <taxon>Embryophyta</taxon>
        <taxon>Tracheophyta</taxon>
        <taxon>Spermatophyta</taxon>
        <taxon>Magnoliopsida</taxon>
        <taxon>eudicotyledons</taxon>
        <taxon>Gunneridae</taxon>
        <taxon>Pentapetalae</taxon>
        <taxon>asterids</taxon>
        <taxon>Ericales</taxon>
        <taxon>Ericaceae</taxon>
        <taxon>Ericoideae</taxon>
        <taxon>Rhodoreae</taxon>
        <taxon>Rhododendron</taxon>
    </lineage>
</organism>
<accession>A0AAV6JGV3</accession>
<keyword evidence="3" id="KW-1185">Reference proteome</keyword>
<feature type="coiled-coil region" evidence="1">
    <location>
        <begin position="11"/>
        <end position="38"/>
    </location>
</feature>
<dbReference type="Proteomes" id="UP000823749">
    <property type="component" value="Chromosome 7"/>
</dbReference>
<evidence type="ECO:0000313" key="3">
    <source>
        <dbReference type="Proteomes" id="UP000823749"/>
    </source>
</evidence>
<comment type="caution">
    <text evidence="2">The sequence shown here is derived from an EMBL/GenBank/DDBJ whole genome shotgun (WGS) entry which is preliminary data.</text>
</comment>
<sequence length="108" mass="12508">MKDRSVSVPGERSIHQAIQNLERRLNRSKRKIRKKKSLYEFGLKEAVMLKKFKKGPSSSLSSQDICNRNSLLIKQARKLLDIGDTLGIKYYGGQGRRHIETRMDNQPH</sequence>
<gene>
    <name evidence="2" type="ORF">RHGRI_019989</name>
</gene>
<proteinExistence type="predicted"/>
<evidence type="ECO:0008006" key="4">
    <source>
        <dbReference type="Google" id="ProtNLM"/>
    </source>
</evidence>
<reference evidence="2" key="1">
    <citation type="submission" date="2020-08" db="EMBL/GenBank/DDBJ databases">
        <title>Plant Genome Project.</title>
        <authorList>
            <person name="Zhang R.-G."/>
        </authorList>
    </citation>
    <scope>NUCLEOTIDE SEQUENCE</scope>
    <source>
        <strain evidence="2">WSP0</strain>
        <tissue evidence="2">Leaf</tissue>
    </source>
</reference>
<evidence type="ECO:0000256" key="1">
    <source>
        <dbReference type="SAM" id="Coils"/>
    </source>
</evidence>
<protein>
    <recommendedName>
        <fullName evidence="4">Ribosomal protein S13</fullName>
    </recommendedName>
</protein>
<dbReference type="EMBL" id="JACTNZ010000007">
    <property type="protein sequence ID" value="KAG5539632.1"/>
    <property type="molecule type" value="Genomic_DNA"/>
</dbReference>
<name>A0AAV6JGV3_9ERIC</name>
<dbReference type="AlphaFoldDB" id="A0AAV6JGV3"/>
<evidence type="ECO:0000313" key="2">
    <source>
        <dbReference type="EMBL" id="KAG5539632.1"/>
    </source>
</evidence>
<keyword evidence="1" id="KW-0175">Coiled coil</keyword>